<sequence>LSLRAIQRLPLRRMGKKTSWLSTVKKVFKPKDSSPPSDHRWEREADAEAEAEENDGAAAEIVSVEHFPAETSPEATNHESGGGWGEEVAERERAIAAATRAAAAAAEAAARVVRLAGCVRPSKEERAAVVIQSVYRGYLARRALRALRGLVRLQALVRGHHVRKQAHMTWRCMQSLVRVQALVRNRRLQVASHRNVLFSPFPAAAAATHHGPYQFRHPKMRAAPRDHLQDFHLMEEEDEEEEEEEADGGGNRRVYMKSHNSKSLGLRNWDGRQQSLDAIAVNSQRKHNALVRRERALAYAYTYQQQQRWHEKPQWGWNWLERWMAAQQWEARHGAPPPQPMSSYVTATAMDGLSEKTVEMDPGRRSPINPMHYSYHLRDDPGRQPAVPSYMAATQSAMAKVRAQAPPVTKWNSTSRRAKSGNMADSSSSGGGTSATINPVGRSPIHMGVGLAGRHTGYSPDSSCGGDDCTPPFGGRGRRTTVNV</sequence>
<dbReference type="Pfam" id="PF00612">
    <property type="entry name" value="IQ"/>
    <property type="match status" value="2"/>
</dbReference>
<dbReference type="EMBL" id="HG996476">
    <property type="protein sequence ID" value="CAG1854289.1"/>
    <property type="molecule type" value="Genomic_DNA"/>
</dbReference>
<evidence type="ECO:0000256" key="2">
    <source>
        <dbReference type="ARBA" id="ARBA00024341"/>
    </source>
</evidence>
<proteinExistence type="inferred from homology"/>
<dbReference type="PROSITE" id="PS50096">
    <property type="entry name" value="IQ"/>
    <property type="match status" value="2"/>
</dbReference>
<feature type="region of interest" description="Disordered" evidence="4">
    <location>
        <begin position="27"/>
        <end position="54"/>
    </location>
</feature>
<reference evidence="6" key="1">
    <citation type="submission" date="2021-03" db="EMBL/GenBank/DDBJ databases">
        <authorList>
            <consortium name="Genoscope - CEA"/>
            <person name="William W."/>
        </authorList>
    </citation>
    <scope>NUCLEOTIDE SEQUENCE</scope>
    <source>
        <strain evidence="6">Doubled-haploid Pahang</strain>
    </source>
</reference>
<feature type="region of interest" description="Disordered" evidence="4">
    <location>
        <begin position="68"/>
        <end position="88"/>
    </location>
</feature>
<dbReference type="InterPro" id="IPR025064">
    <property type="entry name" value="DUF4005"/>
</dbReference>
<comment type="subunit">
    <text evidence="3">Binds to multiple calmodulin (CaM) in the presence of Ca(2+) and CaM-like proteins.</text>
</comment>
<feature type="non-terminal residue" evidence="6">
    <location>
        <position position="1"/>
    </location>
</feature>
<dbReference type="PANTHER" id="PTHR32295:SF33">
    <property type="entry name" value="PROTEIN IQ-DOMAIN 21"/>
    <property type="match status" value="1"/>
</dbReference>
<dbReference type="GO" id="GO:0005516">
    <property type="term" value="F:calmodulin binding"/>
    <property type="evidence" value="ECO:0007669"/>
    <property type="project" value="UniProtKB-KW"/>
</dbReference>
<name>A0A8D7ARM0_MUSAM</name>
<accession>A0A8D7ARM0</accession>
<dbReference type="PANTHER" id="PTHR32295">
    <property type="entry name" value="IQ-DOMAIN 5-RELATED"/>
    <property type="match status" value="1"/>
</dbReference>
<feature type="region of interest" description="Disordered" evidence="4">
    <location>
        <begin position="235"/>
        <end position="255"/>
    </location>
</feature>
<dbReference type="Pfam" id="PF13178">
    <property type="entry name" value="DUF4005"/>
    <property type="match status" value="1"/>
</dbReference>
<evidence type="ECO:0000256" key="3">
    <source>
        <dbReference type="ARBA" id="ARBA00024378"/>
    </source>
</evidence>
<comment type="similarity">
    <text evidence="2">Belongs to the IQD family.</text>
</comment>
<feature type="compositionally biased region" description="Basic and acidic residues" evidence="4">
    <location>
        <begin position="29"/>
        <end position="46"/>
    </location>
</feature>
<evidence type="ECO:0000313" key="6">
    <source>
        <dbReference type="EMBL" id="CAG1854289.1"/>
    </source>
</evidence>
<dbReference type="AlphaFoldDB" id="A0A8D7ARM0"/>
<feature type="compositionally biased region" description="Acidic residues" evidence="4">
    <location>
        <begin position="235"/>
        <end position="247"/>
    </location>
</feature>
<keyword evidence="1" id="KW-0112">Calmodulin-binding</keyword>
<dbReference type="InterPro" id="IPR000048">
    <property type="entry name" value="IQ_motif_EF-hand-BS"/>
</dbReference>
<evidence type="ECO:0000256" key="1">
    <source>
        <dbReference type="ARBA" id="ARBA00022860"/>
    </source>
</evidence>
<dbReference type="Gene3D" id="1.20.5.190">
    <property type="match status" value="1"/>
</dbReference>
<feature type="region of interest" description="Disordered" evidence="4">
    <location>
        <begin position="401"/>
        <end position="484"/>
    </location>
</feature>
<feature type="domain" description="DUF4005" evidence="5">
    <location>
        <begin position="373"/>
        <end position="428"/>
    </location>
</feature>
<gene>
    <name evidence="6" type="ORF">GSMUA_325150.1</name>
</gene>
<evidence type="ECO:0000259" key="5">
    <source>
        <dbReference type="Pfam" id="PF13178"/>
    </source>
</evidence>
<dbReference type="SMART" id="SM00015">
    <property type="entry name" value="IQ"/>
    <property type="match status" value="2"/>
</dbReference>
<evidence type="ECO:0000256" key="4">
    <source>
        <dbReference type="SAM" id="MobiDB-lite"/>
    </source>
</evidence>
<organism evidence="6">
    <name type="scientific">Musa acuminata subsp. malaccensis</name>
    <name type="common">Wild banana</name>
    <name type="synonym">Musa malaccensis</name>
    <dbReference type="NCBI Taxonomy" id="214687"/>
    <lineage>
        <taxon>Eukaryota</taxon>
        <taxon>Viridiplantae</taxon>
        <taxon>Streptophyta</taxon>
        <taxon>Embryophyta</taxon>
        <taxon>Tracheophyta</taxon>
        <taxon>Spermatophyta</taxon>
        <taxon>Magnoliopsida</taxon>
        <taxon>Liliopsida</taxon>
        <taxon>Zingiberales</taxon>
        <taxon>Musaceae</taxon>
        <taxon>Musa</taxon>
    </lineage>
</organism>
<protein>
    <submittedName>
        <fullName evidence="6">(wild Malaysian banana) hypothetical protein</fullName>
    </submittedName>
</protein>